<sequence>MDVSNLLKNEKLQLEQRSQNFPYSLLLLADETIEAIDKYIHKSEVYVLKKDKEEIAVVCLYYIDDEFVEIKNIAVSEIFQSKGIGSFLIKQIQNIVKNKGFKSLIVGTPDCSFSQINFYEKNGFKKYQIRKNFYIDNYKIPIIENGIMLKDMQLLIYKF</sequence>
<dbReference type="PROSITE" id="PS51186">
    <property type="entry name" value="GNAT"/>
    <property type="match status" value="1"/>
</dbReference>
<name>A0A4R7F5Z4_9FLAO</name>
<dbReference type="GO" id="GO:0016747">
    <property type="term" value="F:acyltransferase activity, transferring groups other than amino-acyl groups"/>
    <property type="evidence" value="ECO:0007669"/>
    <property type="project" value="InterPro"/>
</dbReference>
<evidence type="ECO:0000256" key="2">
    <source>
        <dbReference type="ARBA" id="ARBA00023315"/>
    </source>
</evidence>
<dbReference type="AlphaFoldDB" id="A0A4R7F5Z4"/>
<feature type="domain" description="N-acetyltransferase" evidence="3">
    <location>
        <begin position="1"/>
        <end position="153"/>
    </location>
</feature>
<evidence type="ECO:0000313" key="5">
    <source>
        <dbReference type="Proteomes" id="UP000295215"/>
    </source>
</evidence>
<dbReference type="InterPro" id="IPR000182">
    <property type="entry name" value="GNAT_dom"/>
</dbReference>
<dbReference type="RefSeq" id="WP_133711680.1">
    <property type="nucleotide sequence ID" value="NZ_SOAG01000003.1"/>
</dbReference>
<evidence type="ECO:0000259" key="3">
    <source>
        <dbReference type="PROSITE" id="PS51186"/>
    </source>
</evidence>
<dbReference type="EMBL" id="SOAG01000003">
    <property type="protein sequence ID" value="TDS65074.1"/>
    <property type="molecule type" value="Genomic_DNA"/>
</dbReference>
<dbReference type="PANTHER" id="PTHR43800:SF1">
    <property type="entry name" value="PEPTIDYL-LYSINE N-ACETYLTRANSFERASE YJAB"/>
    <property type="match status" value="1"/>
</dbReference>
<keyword evidence="5" id="KW-1185">Reference proteome</keyword>
<comment type="caution">
    <text evidence="4">The sequence shown here is derived from an EMBL/GenBank/DDBJ whole genome shotgun (WGS) entry which is preliminary data.</text>
</comment>
<dbReference type="Gene3D" id="3.40.630.30">
    <property type="match status" value="1"/>
</dbReference>
<protein>
    <submittedName>
        <fullName evidence="4">Aminoglycoside 6'-N-acetyltransferase I</fullName>
    </submittedName>
</protein>
<dbReference type="CDD" id="cd04301">
    <property type="entry name" value="NAT_SF"/>
    <property type="match status" value="1"/>
</dbReference>
<evidence type="ECO:0000313" key="4">
    <source>
        <dbReference type="EMBL" id="TDS65074.1"/>
    </source>
</evidence>
<dbReference type="Proteomes" id="UP000295215">
    <property type="component" value="Unassembled WGS sequence"/>
</dbReference>
<evidence type="ECO:0000256" key="1">
    <source>
        <dbReference type="ARBA" id="ARBA00022679"/>
    </source>
</evidence>
<dbReference type="SUPFAM" id="SSF55729">
    <property type="entry name" value="Acyl-CoA N-acyltransferases (Nat)"/>
    <property type="match status" value="1"/>
</dbReference>
<keyword evidence="1 4" id="KW-0808">Transferase</keyword>
<proteinExistence type="predicted"/>
<gene>
    <name evidence="4" type="ORF">C8P70_10396</name>
</gene>
<organism evidence="4 5">
    <name type="scientific">Myroides indicus</name>
    <dbReference type="NCBI Taxonomy" id="1323422"/>
    <lineage>
        <taxon>Bacteria</taxon>
        <taxon>Pseudomonadati</taxon>
        <taxon>Bacteroidota</taxon>
        <taxon>Flavobacteriia</taxon>
        <taxon>Flavobacteriales</taxon>
        <taxon>Flavobacteriaceae</taxon>
        <taxon>Myroides</taxon>
    </lineage>
</organism>
<reference evidence="4 5" key="1">
    <citation type="submission" date="2019-03" db="EMBL/GenBank/DDBJ databases">
        <title>Genomic Encyclopedia of Archaeal and Bacterial Type Strains, Phase II (KMG-II): from individual species to whole genera.</title>
        <authorList>
            <person name="Goeker M."/>
        </authorList>
    </citation>
    <scope>NUCLEOTIDE SEQUENCE [LARGE SCALE GENOMIC DNA]</scope>
    <source>
        <strain evidence="4 5">DSM 28213</strain>
    </source>
</reference>
<keyword evidence="2" id="KW-0012">Acyltransferase</keyword>
<accession>A0A4R7F5Z4</accession>
<dbReference type="OrthoDB" id="9813917at2"/>
<dbReference type="InterPro" id="IPR016181">
    <property type="entry name" value="Acyl_CoA_acyltransferase"/>
</dbReference>
<dbReference type="PANTHER" id="PTHR43800">
    <property type="entry name" value="PEPTIDYL-LYSINE N-ACETYLTRANSFERASE YJAB"/>
    <property type="match status" value="1"/>
</dbReference>
<dbReference type="Pfam" id="PF13508">
    <property type="entry name" value="Acetyltransf_7"/>
    <property type="match status" value="1"/>
</dbReference>